<dbReference type="AlphaFoldDB" id="A0A1J5PGI4"/>
<reference evidence="1" key="1">
    <citation type="submission" date="2016-10" db="EMBL/GenBank/DDBJ databases">
        <title>Sequence of Gallionella enrichment culture.</title>
        <authorList>
            <person name="Poehlein A."/>
            <person name="Muehling M."/>
            <person name="Daniel R."/>
        </authorList>
    </citation>
    <scope>NUCLEOTIDE SEQUENCE</scope>
</reference>
<organism evidence="1">
    <name type="scientific">mine drainage metagenome</name>
    <dbReference type="NCBI Taxonomy" id="410659"/>
    <lineage>
        <taxon>unclassified sequences</taxon>
        <taxon>metagenomes</taxon>
        <taxon>ecological metagenomes</taxon>
    </lineage>
</organism>
<dbReference type="EMBL" id="MLJW01004156">
    <property type="protein sequence ID" value="OIQ70534.1"/>
    <property type="molecule type" value="Genomic_DNA"/>
</dbReference>
<accession>A0A1J5PGI4</accession>
<name>A0A1J5PGI4_9ZZZZ</name>
<gene>
    <name evidence="1" type="ORF">GALL_478540</name>
</gene>
<protein>
    <submittedName>
        <fullName evidence="1">Uncharacterized protein</fullName>
    </submittedName>
</protein>
<sequence>MSPVLVSVANIGAVESQAISTKISAVTSQVQVGLPFREWRVLK</sequence>
<comment type="caution">
    <text evidence="1">The sequence shown here is derived from an EMBL/GenBank/DDBJ whole genome shotgun (WGS) entry which is preliminary data.</text>
</comment>
<proteinExistence type="predicted"/>
<evidence type="ECO:0000313" key="1">
    <source>
        <dbReference type="EMBL" id="OIQ70534.1"/>
    </source>
</evidence>